<proteinExistence type="predicted"/>
<dbReference type="InterPro" id="IPR027417">
    <property type="entry name" value="P-loop_NTPase"/>
</dbReference>
<dbReference type="SUPFAM" id="SSF48403">
    <property type="entry name" value="Ankyrin repeat"/>
    <property type="match status" value="1"/>
</dbReference>
<sequence length="1265" mass="143842">MDINNFIEKKKMLQAALIDYIDCNTSQMEENFQNVTTIVNEQNIRKDKQEFKLLIYLISHIANNHHRSSQFIAKIEKVLLAYKKEISQFFTNKEIFAIFQGNKRVLLFLFKQKILVFDALIENTFKSAKCQNESYKDYFAPEINNCGKNAEKLKTTNEFEEKRSKGENDNNVCKLIRNDQVNEFKANITKSKISLTSKIMPSIFETNSFLLQNKPALIEYAAFFGSVNVFKYLLMNGVKLTPSIWVYAIHGNNFELLHILEEKCPLSNEKVSEQCLVESIKCHHNDIANYFLINLKIRNSNNLKNAASIENYNFSFFPNSFNENYIANLLCEFDHYSIIKMLLNIRKLDNIKLLEIAKKKNLSDIAKLLLLSTPDDVEVIKGSTLNSPELTPFTVWEQRKDGKIRLTKEASKRISSSNNPCLVLEFGLPRNGKSTIASHLSSGPEPDLSRTIFKTAASTKSCTHLIHGVGPIKCKEFASLFGINLSNINNNNKNRDIFIIDSEGLNSIDGETIWLKQAIISTLPLSTVSLYVSIAINKSELDSFMKYLRLVRVIGGVEIHHGLAYVHNKATYDGSNVIEQLMAENVKNTTYLIKEFQKSSITIDDSHFKCFSVVSFDKHKSEYSKSIAEISKFIVNICLNEGTVLSGPMIVNMLEEMADKTTQISDFTDINKSFEIIFNQVLENAMKKTIDEQIPQIEFDITKNLTNMPLQELKILDINNYMKKMENSEFTKKIISKAVEKTLPDLQQSFPIIYKNSQSEIIKIIRNIIEDERSKLISKDAMEIYNLGRGFSISEGIFKKKIFALPFSPKYVEKRLSNNVMFVCHIPEKAVLEPVAFDLQKSQKQYNSTLDNLITTIASSFNNDSNIGLNHKKLSFSALSKFALNLFGFSYSMLSPQNNATSSLSVNLLGKVFLKEEKNMEQYFAQDLQKKLNKLEIELNRCKNDVKSPQVKDIISKIYSNYGESVAMGFFIGNYELDINYSNSQSIMSGGLGGSSSNNNSSTNIGVSVLKIGTSDTNQSLKGKATHSEVVSATQNQSKITCGSSSKPSIFMYDIASSFVGNTSAKSSFIPIFQLVKSKSVANALKYWAGRWDAKPETYSEYCYVNDIKSIPVGQQIQLYHDNRPYDVNINKNSDIVIPNSKIEYTGTNHLTYDVVLDPEKMTIGGFNSDVYVYHNINHHRRFWKHTTREYKHQALEVQLSPFWAFDQDINGSIFKGDNLQYMKLSNISSRSFKAEYSNYDTGTGRKWKTQNNASIQQNLKVKLV</sequence>
<protein>
    <submittedName>
        <fullName evidence="1">Uncharacterized protein</fullName>
    </submittedName>
</protein>
<dbReference type="EMBL" id="JAPFFF010000473">
    <property type="protein sequence ID" value="KAK8834189.1"/>
    <property type="molecule type" value="Genomic_DNA"/>
</dbReference>
<accession>A0ABR2GJU9</accession>
<gene>
    <name evidence="2" type="ORF">M9Y10_024406</name>
    <name evidence="1" type="ORF">M9Y10_032956</name>
</gene>
<evidence type="ECO:0000313" key="1">
    <source>
        <dbReference type="EMBL" id="KAK8834189.1"/>
    </source>
</evidence>
<evidence type="ECO:0000313" key="3">
    <source>
        <dbReference type="Proteomes" id="UP001470230"/>
    </source>
</evidence>
<name>A0ABR2GJU9_9EUKA</name>
<keyword evidence="3" id="KW-1185">Reference proteome</keyword>
<dbReference type="EMBL" id="JAPFFF010000033">
    <property type="protein sequence ID" value="KAK8844200.1"/>
    <property type="molecule type" value="Genomic_DNA"/>
</dbReference>
<dbReference type="PANTHER" id="PTHR24159:SF5">
    <property type="entry name" value="ANK_REP_REGION DOMAIN-CONTAINING PROTEIN"/>
    <property type="match status" value="1"/>
</dbReference>
<dbReference type="InterPro" id="IPR036770">
    <property type="entry name" value="Ankyrin_rpt-contain_sf"/>
</dbReference>
<dbReference type="PANTHER" id="PTHR24159">
    <property type="match status" value="1"/>
</dbReference>
<comment type="caution">
    <text evidence="1">The sequence shown here is derived from an EMBL/GenBank/DDBJ whole genome shotgun (WGS) entry which is preliminary data.</text>
</comment>
<dbReference type="Proteomes" id="UP001470230">
    <property type="component" value="Unassembled WGS sequence"/>
</dbReference>
<reference evidence="1 3" key="1">
    <citation type="submission" date="2024-04" db="EMBL/GenBank/DDBJ databases">
        <title>Tritrichomonas musculus Genome.</title>
        <authorList>
            <person name="Alves-Ferreira E."/>
            <person name="Grigg M."/>
            <person name="Lorenzi H."/>
            <person name="Galac M."/>
        </authorList>
    </citation>
    <scope>NUCLEOTIDE SEQUENCE [LARGE SCALE GENOMIC DNA]</scope>
    <source>
        <strain evidence="1 3">EAF2021</strain>
    </source>
</reference>
<evidence type="ECO:0000313" key="2">
    <source>
        <dbReference type="EMBL" id="KAK8844200.1"/>
    </source>
</evidence>
<organism evidence="1 3">
    <name type="scientific">Tritrichomonas musculus</name>
    <dbReference type="NCBI Taxonomy" id="1915356"/>
    <lineage>
        <taxon>Eukaryota</taxon>
        <taxon>Metamonada</taxon>
        <taxon>Parabasalia</taxon>
        <taxon>Tritrichomonadida</taxon>
        <taxon>Tritrichomonadidae</taxon>
        <taxon>Tritrichomonas</taxon>
    </lineage>
</organism>
<dbReference type="SUPFAM" id="SSF52540">
    <property type="entry name" value="P-loop containing nucleoside triphosphate hydrolases"/>
    <property type="match status" value="1"/>
</dbReference>